<dbReference type="Proteomes" id="UP000520291">
    <property type="component" value="Unassembled WGS sequence"/>
</dbReference>
<name>A0A7X9XI56_9BACE</name>
<proteinExistence type="predicted"/>
<comment type="caution">
    <text evidence="2">The sequence shown here is derived from an EMBL/GenBank/DDBJ whole genome shotgun (WGS) entry which is preliminary data.</text>
</comment>
<dbReference type="InterPro" id="IPR022686">
    <property type="entry name" value="G2P_N"/>
</dbReference>
<dbReference type="EMBL" id="JABAGL010000009">
    <property type="protein sequence ID" value="NME85936.1"/>
    <property type="molecule type" value="Genomic_DNA"/>
</dbReference>
<gene>
    <name evidence="2" type="ORF">HF841_07865</name>
</gene>
<feature type="domain" description="Replication-associated protein G2P N-terminal" evidence="1">
    <location>
        <begin position="34"/>
        <end position="179"/>
    </location>
</feature>
<protein>
    <recommendedName>
        <fullName evidence="1">Replication-associated protein G2P N-terminal domain-containing protein</fullName>
    </recommendedName>
</protein>
<reference evidence="2 3" key="1">
    <citation type="submission" date="2020-04" db="EMBL/GenBank/DDBJ databases">
        <authorList>
            <person name="Hitch T.C.A."/>
            <person name="Wylensek D."/>
            <person name="Clavel T."/>
        </authorList>
    </citation>
    <scope>NUCLEOTIDE SEQUENCE [LARGE SCALE GENOMIC DNA]</scope>
    <source>
        <strain evidence="2 3">WCA3-601-WT-5E</strain>
    </source>
</reference>
<dbReference type="Pfam" id="PF05144">
    <property type="entry name" value="Phage_CRI"/>
    <property type="match status" value="1"/>
</dbReference>
<dbReference type="RefSeq" id="WP_138349938.1">
    <property type="nucleotide sequence ID" value="NZ_DAWCJA010000184.1"/>
</dbReference>
<evidence type="ECO:0000259" key="1">
    <source>
        <dbReference type="Pfam" id="PF05144"/>
    </source>
</evidence>
<evidence type="ECO:0000313" key="3">
    <source>
        <dbReference type="Proteomes" id="UP000520291"/>
    </source>
</evidence>
<evidence type="ECO:0000313" key="2">
    <source>
        <dbReference type="EMBL" id="NME85936.1"/>
    </source>
</evidence>
<sequence>MYDTLRFILKEEELNNEISFIEEVSCRLTDVKYYNNRVVGRIKNMLVDIRGTTLIVEGSLTKWFLGNNYERFLLLWEIRSAIRSLGSALGVSIEKAKVSRIDIAFNFSVSYVPWLYLTKLLYFDSYHRSNIEKETLYFDRYDCQLVFYDKMSELKSCGVEELEDLKDLNLLRYEFRFKKVTKLFGEVRGSCLYDSDFCLSLLEKWYRCYMDIDKQVEEVGLKFTGVKGMKESCVALCMSEINMFEAVEEAFVKKEINSAVKFAVLQELRRIGSIYCDCDNEKASLIDELTKKIDNAYVMLKRRYNVSPARLELLNRSYDNVS</sequence>
<dbReference type="GO" id="GO:0006260">
    <property type="term" value="P:DNA replication"/>
    <property type="evidence" value="ECO:0007669"/>
    <property type="project" value="InterPro"/>
</dbReference>
<organism evidence="2 3">
    <name type="scientific">Bacteroides eggerthii</name>
    <dbReference type="NCBI Taxonomy" id="28111"/>
    <lineage>
        <taxon>Bacteria</taxon>
        <taxon>Pseudomonadati</taxon>
        <taxon>Bacteroidota</taxon>
        <taxon>Bacteroidia</taxon>
        <taxon>Bacteroidales</taxon>
        <taxon>Bacteroidaceae</taxon>
        <taxon>Bacteroides</taxon>
    </lineage>
</organism>
<dbReference type="AlphaFoldDB" id="A0A7X9XI56"/>
<accession>A0A7X9XI56</accession>